<reference evidence="3" key="1">
    <citation type="submission" date="2016-10" db="EMBL/GenBank/DDBJ databases">
        <authorList>
            <person name="de Groot N.N."/>
        </authorList>
    </citation>
    <scope>NUCLEOTIDE SEQUENCE</scope>
</reference>
<keyword evidence="2" id="KW-0472">Membrane</keyword>
<protein>
    <submittedName>
        <fullName evidence="3">TonB-like putative TolA function</fullName>
    </submittedName>
</protein>
<name>A0A1W1BST1_9ZZZZ</name>
<evidence type="ECO:0000256" key="1">
    <source>
        <dbReference type="SAM" id="MobiDB-lite"/>
    </source>
</evidence>
<keyword evidence="2" id="KW-1133">Transmembrane helix</keyword>
<dbReference type="AlphaFoldDB" id="A0A1W1BST1"/>
<organism evidence="3">
    <name type="scientific">hydrothermal vent metagenome</name>
    <dbReference type="NCBI Taxonomy" id="652676"/>
    <lineage>
        <taxon>unclassified sequences</taxon>
        <taxon>metagenomes</taxon>
        <taxon>ecological metagenomes</taxon>
    </lineage>
</organism>
<keyword evidence="2" id="KW-0812">Transmembrane</keyword>
<gene>
    <name evidence="3" type="ORF">MNB_SV-8-600</name>
</gene>
<dbReference type="EMBL" id="FPHD01000039">
    <property type="protein sequence ID" value="SFV56522.1"/>
    <property type="molecule type" value="Genomic_DNA"/>
</dbReference>
<accession>A0A1W1BST1</accession>
<proteinExistence type="predicted"/>
<feature type="region of interest" description="Disordered" evidence="1">
    <location>
        <begin position="56"/>
        <end position="86"/>
    </location>
</feature>
<dbReference type="Pfam" id="PF13103">
    <property type="entry name" value="TonB_2"/>
    <property type="match status" value="1"/>
</dbReference>
<feature type="transmembrane region" description="Helical" evidence="2">
    <location>
        <begin position="12"/>
        <end position="29"/>
    </location>
</feature>
<evidence type="ECO:0000256" key="2">
    <source>
        <dbReference type="SAM" id="Phobius"/>
    </source>
</evidence>
<evidence type="ECO:0000313" key="3">
    <source>
        <dbReference type="EMBL" id="SFV56522.1"/>
    </source>
</evidence>
<sequence>MSKKSPKLISGVLAFGVYFIVVGLLLFYFNTRDEKKSIHYVKKDEHRIQVALSSPKKEKKFKVKPKHRPKIKTKPKIKSKIKPKPKKEVKKKVIKDKIVKKVIKKRDENLTKPRKKKALDLFANIKTSKKKNIIKVTDEPVKATPKNNLIKISDRPKSASERISSSLKIQKNSDSGVENAYFAKIEEKLKGWPAQSDYAGEMAKVWFKVEPSGSFEFKVITASNNEAFNTGLIAYLKQLQKLGFGHHKGERAYELDVEFVATE</sequence>
<feature type="compositionally biased region" description="Basic residues" evidence="1">
    <location>
        <begin position="57"/>
        <end position="86"/>
    </location>
</feature>